<protein>
    <submittedName>
        <fullName evidence="13">Uncharacterized protein</fullName>
    </submittedName>
</protein>
<organism evidence="13 14">
    <name type="scientific">Rotaria sordida</name>
    <dbReference type="NCBI Taxonomy" id="392033"/>
    <lineage>
        <taxon>Eukaryota</taxon>
        <taxon>Metazoa</taxon>
        <taxon>Spiralia</taxon>
        <taxon>Gnathifera</taxon>
        <taxon>Rotifera</taxon>
        <taxon>Eurotatoria</taxon>
        <taxon>Bdelloidea</taxon>
        <taxon>Philodinida</taxon>
        <taxon>Philodinidae</taxon>
        <taxon>Rotaria</taxon>
    </lineage>
</organism>
<sequence>MVGTEQGRIVLCNCKGKNDAEKIANVFLGHCGPAYALQRHPNFSKTFLSVDNWTQNEPTLSIQVVDESLHCLRVQEPHGRLVACGSQNGIVTLIEVSDNLCVQEKSEKGLMNGVK</sequence>
<comment type="similarity">
    <text evidence="2">Belongs to the dynein intermediate chain family.</text>
</comment>
<dbReference type="InterPro" id="IPR015943">
    <property type="entry name" value="WD40/YVTN_repeat-like_dom_sf"/>
</dbReference>
<dbReference type="GO" id="GO:0036158">
    <property type="term" value="P:outer dynein arm assembly"/>
    <property type="evidence" value="ECO:0007669"/>
    <property type="project" value="TreeGrafter"/>
</dbReference>
<keyword evidence="7" id="KW-0243">Dynein</keyword>
<evidence type="ECO:0000313" key="13">
    <source>
        <dbReference type="EMBL" id="CAF1555657.1"/>
    </source>
</evidence>
<name>A0A815XBV3_9BILA</name>
<keyword evidence="3" id="KW-0963">Cytoplasm</keyword>
<evidence type="ECO:0000313" key="12">
    <source>
        <dbReference type="EMBL" id="CAF1023350.1"/>
    </source>
</evidence>
<evidence type="ECO:0000256" key="6">
    <source>
        <dbReference type="ARBA" id="ARBA00022737"/>
    </source>
</evidence>
<evidence type="ECO:0000256" key="7">
    <source>
        <dbReference type="ARBA" id="ARBA00023017"/>
    </source>
</evidence>
<reference evidence="13" key="1">
    <citation type="submission" date="2021-02" db="EMBL/GenBank/DDBJ databases">
        <authorList>
            <person name="Nowell W R."/>
        </authorList>
    </citation>
    <scope>NUCLEOTIDE SEQUENCE</scope>
</reference>
<dbReference type="EMBL" id="CAJNOL010003280">
    <property type="protein sequence ID" value="CAF1555657.1"/>
    <property type="molecule type" value="Genomic_DNA"/>
</dbReference>
<accession>A0A815XBV3</accession>
<dbReference type="SUPFAM" id="SSF50978">
    <property type="entry name" value="WD40 repeat-like"/>
    <property type="match status" value="1"/>
</dbReference>
<dbReference type="Proteomes" id="UP000663870">
    <property type="component" value="Unassembled WGS sequence"/>
</dbReference>
<evidence type="ECO:0000256" key="4">
    <source>
        <dbReference type="ARBA" id="ARBA00022574"/>
    </source>
</evidence>
<keyword evidence="9" id="KW-0505">Motor protein</keyword>
<dbReference type="Gene3D" id="2.130.10.10">
    <property type="entry name" value="YVTN repeat-like/Quinoprotein amine dehydrogenase"/>
    <property type="match status" value="1"/>
</dbReference>
<dbReference type="PANTHER" id="PTHR12442">
    <property type="entry name" value="DYNEIN INTERMEDIATE CHAIN"/>
    <property type="match status" value="1"/>
</dbReference>
<evidence type="ECO:0000256" key="3">
    <source>
        <dbReference type="ARBA" id="ARBA00022490"/>
    </source>
</evidence>
<keyword evidence="4" id="KW-0853">WD repeat</keyword>
<keyword evidence="6" id="KW-0677">Repeat</keyword>
<keyword evidence="10" id="KW-0206">Cytoskeleton</keyword>
<evidence type="ECO:0000256" key="10">
    <source>
        <dbReference type="ARBA" id="ARBA00023212"/>
    </source>
</evidence>
<evidence type="ECO:0000256" key="11">
    <source>
        <dbReference type="ARBA" id="ARBA00023273"/>
    </source>
</evidence>
<dbReference type="InterPro" id="IPR036322">
    <property type="entry name" value="WD40_repeat_dom_sf"/>
</dbReference>
<keyword evidence="11" id="KW-0966">Cell projection</keyword>
<dbReference type="GO" id="GO:0005874">
    <property type="term" value="C:microtubule"/>
    <property type="evidence" value="ECO:0007669"/>
    <property type="project" value="UniProtKB-KW"/>
</dbReference>
<dbReference type="AlphaFoldDB" id="A0A815XBV3"/>
<keyword evidence="14" id="KW-1185">Reference proteome</keyword>
<evidence type="ECO:0000256" key="2">
    <source>
        <dbReference type="ARBA" id="ARBA00011059"/>
    </source>
</evidence>
<comment type="subcellular location">
    <subcellularLocation>
        <location evidence="1">Cytoplasm</location>
        <location evidence="1">Cytoskeleton</location>
        <location evidence="1">Cilium axoneme</location>
    </subcellularLocation>
</comment>
<dbReference type="Proteomes" id="UP000663854">
    <property type="component" value="Unassembled WGS sequence"/>
</dbReference>
<evidence type="ECO:0000256" key="9">
    <source>
        <dbReference type="ARBA" id="ARBA00023175"/>
    </source>
</evidence>
<dbReference type="InterPro" id="IPR050687">
    <property type="entry name" value="Dynein_IC"/>
</dbReference>
<dbReference type="GO" id="GO:0045504">
    <property type="term" value="F:dynein heavy chain binding"/>
    <property type="evidence" value="ECO:0007669"/>
    <property type="project" value="TreeGrafter"/>
</dbReference>
<proteinExistence type="inferred from homology"/>
<evidence type="ECO:0000256" key="8">
    <source>
        <dbReference type="ARBA" id="ARBA00023069"/>
    </source>
</evidence>
<evidence type="ECO:0000313" key="14">
    <source>
        <dbReference type="Proteomes" id="UP000663870"/>
    </source>
</evidence>
<dbReference type="GO" id="GO:0003341">
    <property type="term" value="P:cilium movement"/>
    <property type="evidence" value="ECO:0007669"/>
    <property type="project" value="TreeGrafter"/>
</dbReference>
<gene>
    <name evidence="13" type="ORF">JXQ802_LOCUS43964</name>
    <name evidence="12" type="ORF">PYM288_LOCUS15743</name>
</gene>
<dbReference type="PANTHER" id="PTHR12442:SF7">
    <property type="entry name" value="DYNEIN AXONEMAL INTERMEDIATE CHAIN 2"/>
    <property type="match status" value="1"/>
</dbReference>
<comment type="caution">
    <text evidence="13">The sequence shown here is derived from an EMBL/GenBank/DDBJ whole genome shotgun (WGS) entry which is preliminary data.</text>
</comment>
<dbReference type="GO" id="GO:0045503">
    <property type="term" value="F:dynein light chain binding"/>
    <property type="evidence" value="ECO:0007669"/>
    <property type="project" value="TreeGrafter"/>
</dbReference>
<dbReference type="EMBL" id="CAJNOH010000384">
    <property type="protein sequence ID" value="CAF1023350.1"/>
    <property type="molecule type" value="Genomic_DNA"/>
</dbReference>
<keyword evidence="5" id="KW-0493">Microtubule</keyword>
<dbReference type="GO" id="GO:0036157">
    <property type="term" value="C:outer dynein arm"/>
    <property type="evidence" value="ECO:0007669"/>
    <property type="project" value="TreeGrafter"/>
</dbReference>
<evidence type="ECO:0000256" key="5">
    <source>
        <dbReference type="ARBA" id="ARBA00022701"/>
    </source>
</evidence>
<keyword evidence="8" id="KW-0969">Cilium</keyword>
<evidence type="ECO:0000256" key="1">
    <source>
        <dbReference type="ARBA" id="ARBA00004430"/>
    </source>
</evidence>